<dbReference type="AlphaFoldDB" id="A0A931AS47"/>
<proteinExistence type="predicted"/>
<comment type="caution">
    <text evidence="1">The sequence shown here is derived from an EMBL/GenBank/DDBJ whole genome shotgun (WGS) entry which is preliminary data.</text>
</comment>
<dbReference type="InterPro" id="IPR054648">
    <property type="entry name" value="TudS-rel"/>
</dbReference>
<keyword evidence="2" id="KW-1185">Reference proteome</keyword>
<dbReference type="Proteomes" id="UP000621436">
    <property type="component" value="Unassembled WGS sequence"/>
</dbReference>
<protein>
    <recommendedName>
        <fullName evidence="3">DUF523 domain-containing protein</fullName>
    </recommendedName>
</protein>
<sequence length="171" mass="19595">MIVLTVHCILNTESIIKGLGNNVNKSRELTKSLIENNVNIIQLPCPELNCFGLNRWGHVKEQFDNPFYREQCRNLFIPYLNRIKEYINNNIDIIGIIGKDMSPTCGINKTCSEKNWGGNIEGRKNLSVIQKSVEVKNESGIFIEEIKKLLAESDINLSFYDLNDKEIINHI</sequence>
<reference evidence="1" key="1">
    <citation type="submission" date="2020-11" db="EMBL/GenBank/DDBJ databases">
        <title>Halonatronomonas betainensis gen. nov., sp. nov. a novel haloalkaliphilic representative of the family Halanaerobiacae capable of betaine degradation.</title>
        <authorList>
            <person name="Boltyanskaya Y."/>
            <person name="Kevbrin V."/>
            <person name="Detkova E."/>
            <person name="Grouzdev D.S."/>
            <person name="Koziaeva V."/>
            <person name="Zhilina T."/>
        </authorList>
    </citation>
    <scope>NUCLEOTIDE SEQUENCE</scope>
    <source>
        <strain evidence="1">Z-7014</strain>
    </source>
</reference>
<organism evidence="1 2">
    <name type="scientific">Halonatronomonas betaini</name>
    <dbReference type="NCBI Taxonomy" id="2778430"/>
    <lineage>
        <taxon>Bacteria</taxon>
        <taxon>Bacillati</taxon>
        <taxon>Bacillota</taxon>
        <taxon>Clostridia</taxon>
        <taxon>Halanaerobiales</taxon>
        <taxon>Halarsenatibacteraceae</taxon>
        <taxon>Halonatronomonas</taxon>
    </lineage>
</organism>
<dbReference type="RefSeq" id="WP_270452252.1">
    <property type="nucleotide sequence ID" value="NZ_JADPIE010000001.1"/>
</dbReference>
<evidence type="ECO:0008006" key="3">
    <source>
        <dbReference type="Google" id="ProtNLM"/>
    </source>
</evidence>
<dbReference type="EMBL" id="JADPIE010000001">
    <property type="protein sequence ID" value="MBF8435609.1"/>
    <property type="molecule type" value="Genomic_DNA"/>
</dbReference>
<gene>
    <name evidence="1" type="ORF">I0Q91_00825</name>
</gene>
<dbReference type="NCBIfam" id="NF045597">
    <property type="entry name" value="TudS_rel_CD3072"/>
    <property type="match status" value="1"/>
</dbReference>
<evidence type="ECO:0000313" key="1">
    <source>
        <dbReference type="EMBL" id="MBF8435609.1"/>
    </source>
</evidence>
<evidence type="ECO:0000313" key="2">
    <source>
        <dbReference type="Proteomes" id="UP000621436"/>
    </source>
</evidence>
<name>A0A931AS47_9FIRM</name>
<accession>A0A931AS47</accession>